<feature type="compositionally biased region" description="Basic residues" evidence="1">
    <location>
        <begin position="166"/>
        <end position="186"/>
    </location>
</feature>
<protein>
    <submittedName>
        <fullName evidence="2">Uncharacterized protein</fullName>
    </submittedName>
</protein>
<sequence>MQIAYTLAPMHLSAFYIPRGSGKTTWEPTSSSTSIATPCFRAEILGSDAMGVGAALSPGHSPCEHFQQGSACGLSGCRHLPGEWKASNTNQHLSKAEIKALVTKEAEKLVSQIKAASEAAGAAKASVGKVTNKLNSVITEIVDCGGPVSGVVGMAAVALGLPGPRARNHRRNIRRRMKRKAARLSRHQVGTSGEDNAQNFARSASKPQESHGPRARNHRRNIHRRNKRKAARMSSQAQKKTYSMSSGRADNVVQLFTKKASKSSGMEIYHAGYTALPEEKVNTNFRDEQHNCRANFARKKTHVTSSGEAGNQDKLHKKKVDKPSGMETY</sequence>
<evidence type="ECO:0000313" key="2">
    <source>
        <dbReference type="EMBL" id="EJK68900.1"/>
    </source>
</evidence>
<evidence type="ECO:0000313" key="3">
    <source>
        <dbReference type="Proteomes" id="UP000266841"/>
    </source>
</evidence>
<evidence type="ECO:0000256" key="1">
    <source>
        <dbReference type="SAM" id="MobiDB-lite"/>
    </source>
</evidence>
<reference evidence="2 3" key="1">
    <citation type="journal article" date="2012" name="Genome Biol.">
        <title>Genome and low-iron response of an oceanic diatom adapted to chronic iron limitation.</title>
        <authorList>
            <person name="Lommer M."/>
            <person name="Specht M."/>
            <person name="Roy A.S."/>
            <person name="Kraemer L."/>
            <person name="Andreson R."/>
            <person name="Gutowska M.A."/>
            <person name="Wolf J."/>
            <person name="Bergner S.V."/>
            <person name="Schilhabel M.B."/>
            <person name="Klostermeier U.C."/>
            <person name="Beiko R.G."/>
            <person name="Rosenstiel P."/>
            <person name="Hippler M."/>
            <person name="Laroche J."/>
        </authorList>
    </citation>
    <scope>NUCLEOTIDE SEQUENCE [LARGE SCALE GENOMIC DNA]</scope>
    <source>
        <strain evidence="2 3">CCMP1005</strain>
    </source>
</reference>
<accession>K0SU04</accession>
<dbReference type="Proteomes" id="UP000266841">
    <property type="component" value="Unassembled WGS sequence"/>
</dbReference>
<dbReference type="AlphaFoldDB" id="K0SU04"/>
<organism evidence="2 3">
    <name type="scientific">Thalassiosira oceanica</name>
    <name type="common">Marine diatom</name>
    <dbReference type="NCBI Taxonomy" id="159749"/>
    <lineage>
        <taxon>Eukaryota</taxon>
        <taxon>Sar</taxon>
        <taxon>Stramenopiles</taxon>
        <taxon>Ochrophyta</taxon>
        <taxon>Bacillariophyta</taxon>
        <taxon>Coscinodiscophyceae</taxon>
        <taxon>Thalassiosirophycidae</taxon>
        <taxon>Thalassiosirales</taxon>
        <taxon>Thalassiosiraceae</taxon>
        <taxon>Thalassiosira</taxon>
    </lineage>
</organism>
<proteinExistence type="predicted"/>
<dbReference type="EMBL" id="AGNL01010714">
    <property type="protein sequence ID" value="EJK68900.1"/>
    <property type="molecule type" value="Genomic_DNA"/>
</dbReference>
<comment type="caution">
    <text evidence="2">The sequence shown here is derived from an EMBL/GenBank/DDBJ whole genome shotgun (WGS) entry which is preliminary data.</text>
</comment>
<gene>
    <name evidence="2" type="ORF">THAOC_09890</name>
</gene>
<feature type="region of interest" description="Disordered" evidence="1">
    <location>
        <begin position="163"/>
        <end position="246"/>
    </location>
</feature>
<feature type="compositionally biased region" description="Polar residues" evidence="1">
    <location>
        <begin position="233"/>
        <end position="246"/>
    </location>
</feature>
<feature type="compositionally biased region" description="Basic residues" evidence="1">
    <location>
        <begin position="213"/>
        <end position="231"/>
    </location>
</feature>
<feature type="region of interest" description="Disordered" evidence="1">
    <location>
        <begin position="296"/>
        <end position="329"/>
    </location>
</feature>
<name>K0SU04_THAOC</name>
<keyword evidence="3" id="KW-1185">Reference proteome</keyword>
<feature type="compositionally biased region" description="Polar residues" evidence="1">
    <location>
        <begin position="188"/>
        <end position="207"/>
    </location>
</feature>